<dbReference type="PROSITE" id="PS00195">
    <property type="entry name" value="GLUTAREDOXIN_1"/>
    <property type="match status" value="1"/>
</dbReference>
<sequence length="139" mass="15586">MTSICRLLKSAISSSLGSSTTINPENMSKMLINQNPVTIFSKSYCPYCTRAKNFLSSKLSKDQIKVIELDDLSNYPDFNQFSSTEFQLSLAEKLGKSKITVPQIWINERHVGGCDDLLGYEKRGELDSILSQIKPTINQ</sequence>
<dbReference type="PANTHER" id="PTHR45694:SF18">
    <property type="entry name" value="GLUTAREDOXIN-1-RELATED"/>
    <property type="match status" value="1"/>
</dbReference>
<proteinExistence type="predicted"/>
<dbReference type="InterPro" id="IPR002109">
    <property type="entry name" value="Glutaredoxin"/>
</dbReference>
<dbReference type="RefSeq" id="XP_007412944.1">
    <property type="nucleotide sequence ID" value="XM_007412882.1"/>
</dbReference>
<dbReference type="AlphaFoldDB" id="F4RV21"/>
<gene>
    <name evidence="2" type="ORF">MELLADRAFT_109018</name>
</gene>
<dbReference type="Pfam" id="PF00462">
    <property type="entry name" value="Glutaredoxin"/>
    <property type="match status" value="1"/>
</dbReference>
<evidence type="ECO:0000259" key="1">
    <source>
        <dbReference type="Pfam" id="PF00462"/>
    </source>
</evidence>
<dbReference type="InterPro" id="IPR011767">
    <property type="entry name" value="GLR_AS"/>
</dbReference>
<dbReference type="VEuPathDB" id="FungiDB:MELLADRAFT_109018"/>
<evidence type="ECO:0000313" key="2">
    <source>
        <dbReference type="EMBL" id="EGG03830.1"/>
    </source>
</evidence>
<name>F4RV21_MELLP</name>
<dbReference type="PANTHER" id="PTHR45694">
    <property type="entry name" value="GLUTAREDOXIN 2"/>
    <property type="match status" value="1"/>
</dbReference>
<accession>F4RV21</accession>
<dbReference type="eggNOG" id="KOG1752">
    <property type="taxonomic scope" value="Eukaryota"/>
</dbReference>
<dbReference type="Proteomes" id="UP000001072">
    <property type="component" value="Unassembled WGS sequence"/>
</dbReference>
<feature type="domain" description="Glutaredoxin" evidence="1">
    <location>
        <begin position="37"/>
        <end position="111"/>
    </location>
</feature>
<organism evidence="3">
    <name type="scientific">Melampsora larici-populina (strain 98AG31 / pathotype 3-4-7)</name>
    <name type="common">Poplar leaf rust fungus</name>
    <dbReference type="NCBI Taxonomy" id="747676"/>
    <lineage>
        <taxon>Eukaryota</taxon>
        <taxon>Fungi</taxon>
        <taxon>Dikarya</taxon>
        <taxon>Basidiomycota</taxon>
        <taxon>Pucciniomycotina</taxon>
        <taxon>Pucciniomycetes</taxon>
        <taxon>Pucciniales</taxon>
        <taxon>Melampsoraceae</taxon>
        <taxon>Melampsora</taxon>
    </lineage>
</organism>
<dbReference type="InParanoid" id="F4RV21"/>
<dbReference type="PROSITE" id="PS51354">
    <property type="entry name" value="GLUTAREDOXIN_2"/>
    <property type="match status" value="1"/>
</dbReference>
<dbReference type="CDD" id="cd03419">
    <property type="entry name" value="GRX_GRXh_1_2_like"/>
    <property type="match status" value="1"/>
</dbReference>
<dbReference type="KEGG" id="mlr:MELLADRAFT_109018"/>
<dbReference type="EMBL" id="GL883122">
    <property type="protein sequence ID" value="EGG03830.1"/>
    <property type="molecule type" value="Genomic_DNA"/>
</dbReference>
<dbReference type="STRING" id="747676.F4RV21"/>
<evidence type="ECO:0000313" key="3">
    <source>
        <dbReference type="Proteomes" id="UP000001072"/>
    </source>
</evidence>
<keyword evidence="3" id="KW-1185">Reference proteome</keyword>
<dbReference type="Gene3D" id="3.40.30.10">
    <property type="entry name" value="Glutaredoxin"/>
    <property type="match status" value="1"/>
</dbReference>
<protein>
    <recommendedName>
        <fullName evidence="1">Glutaredoxin domain-containing protein</fullName>
    </recommendedName>
</protein>
<dbReference type="GO" id="GO:0015038">
    <property type="term" value="F:glutathione disulfide oxidoreductase activity"/>
    <property type="evidence" value="ECO:0007669"/>
    <property type="project" value="TreeGrafter"/>
</dbReference>
<dbReference type="GO" id="GO:0034599">
    <property type="term" value="P:cellular response to oxidative stress"/>
    <property type="evidence" value="ECO:0007669"/>
    <property type="project" value="TreeGrafter"/>
</dbReference>
<dbReference type="OrthoDB" id="418495at2759"/>
<dbReference type="HOGENOM" id="CLU_026126_7_2_1"/>
<dbReference type="GeneID" id="18923630"/>
<dbReference type="SUPFAM" id="SSF52833">
    <property type="entry name" value="Thioredoxin-like"/>
    <property type="match status" value="1"/>
</dbReference>
<dbReference type="InterPro" id="IPR036249">
    <property type="entry name" value="Thioredoxin-like_sf"/>
</dbReference>
<dbReference type="GO" id="GO:0005737">
    <property type="term" value="C:cytoplasm"/>
    <property type="evidence" value="ECO:0007669"/>
    <property type="project" value="TreeGrafter"/>
</dbReference>
<reference evidence="3" key="1">
    <citation type="journal article" date="2011" name="Proc. Natl. Acad. Sci. U.S.A.">
        <title>Obligate biotrophy features unraveled by the genomic analysis of rust fungi.</title>
        <authorList>
            <person name="Duplessis S."/>
            <person name="Cuomo C.A."/>
            <person name="Lin Y.-C."/>
            <person name="Aerts A."/>
            <person name="Tisserant E."/>
            <person name="Veneault-Fourrey C."/>
            <person name="Joly D.L."/>
            <person name="Hacquard S."/>
            <person name="Amselem J."/>
            <person name="Cantarel B.L."/>
            <person name="Chiu R."/>
            <person name="Coutinho P.M."/>
            <person name="Feau N."/>
            <person name="Field M."/>
            <person name="Frey P."/>
            <person name="Gelhaye E."/>
            <person name="Goldberg J."/>
            <person name="Grabherr M.G."/>
            <person name="Kodira C.D."/>
            <person name="Kohler A."/>
            <person name="Kuees U."/>
            <person name="Lindquist E.A."/>
            <person name="Lucas S.M."/>
            <person name="Mago R."/>
            <person name="Mauceli E."/>
            <person name="Morin E."/>
            <person name="Murat C."/>
            <person name="Pangilinan J.L."/>
            <person name="Park R."/>
            <person name="Pearson M."/>
            <person name="Quesneville H."/>
            <person name="Rouhier N."/>
            <person name="Sakthikumar S."/>
            <person name="Salamov A.A."/>
            <person name="Schmutz J."/>
            <person name="Selles B."/>
            <person name="Shapiro H."/>
            <person name="Tanguay P."/>
            <person name="Tuskan G.A."/>
            <person name="Henrissat B."/>
            <person name="Van de Peer Y."/>
            <person name="Rouze P."/>
            <person name="Ellis J.G."/>
            <person name="Dodds P.N."/>
            <person name="Schein J.E."/>
            <person name="Zhong S."/>
            <person name="Hamelin R.C."/>
            <person name="Grigoriev I.V."/>
            <person name="Szabo L.J."/>
            <person name="Martin F."/>
        </authorList>
    </citation>
    <scope>NUCLEOTIDE SEQUENCE [LARGE SCALE GENOMIC DNA]</scope>
    <source>
        <strain evidence="3">98AG31 / pathotype 3-4-7</strain>
    </source>
</reference>